<dbReference type="Proteomes" id="UP000020492">
    <property type="component" value="Unassembled WGS sequence"/>
</dbReference>
<dbReference type="EMBL" id="JHAC01000013">
    <property type="protein sequence ID" value="EYB68918.1"/>
    <property type="molecule type" value="Genomic_DNA"/>
</dbReference>
<accession>A0A016QS84</accession>
<dbReference type="AlphaFoldDB" id="A0A016QS84"/>
<organism evidence="1 2">
    <name type="scientific">Deinococcus phoenicis</name>
    <dbReference type="NCBI Taxonomy" id="1476583"/>
    <lineage>
        <taxon>Bacteria</taxon>
        <taxon>Thermotogati</taxon>
        <taxon>Deinococcota</taxon>
        <taxon>Deinococci</taxon>
        <taxon>Deinococcales</taxon>
        <taxon>Deinococcaceae</taxon>
        <taxon>Deinococcus</taxon>
    </lineage>
</organism>
<comment type="caution">
    <text evidence="1">The sequence shown here is derived from an EMBL/GenBank/DDBJ whole genome shotgun (WGS) entry which is preliminary data.</text>
</comment>
<sequence length="159" mass="17602">MTRRASLPVRVQRFREQQRRPGRPTELTPEVSFMICEMVRLGCTYEVAAVAAGVAGSTFRSWKQRGREEPGSIYAEFLADLEEAEAQGEVVHLHTVSKAGPDGAKWILAARHPERYGQSTKVNVLVRQELDTALDALEAELTPEEYEKVLAALAKHAGG</sequence>
<dbReference type="PATRIC" id="fig|1476583.3.peg.957"/>
<proteinExistence type="predicted"/>
<protein>
    <submittedName>
        <fullName evidence="1">Uncharacterized protein</fullName>
    </submittedName>
</protein>
<name>A0A016QS84_9DEIO</name>
<evidence type="ECO:0000313" key="1">
    <source>
        <dbReference type="EMBL" id="EYB68918.1"/>
    </source>
</evidence>
<dbReference type="RefSeq" id="WP_034354707.1">
    <property type="nucleotide sequence ID" value="NZ_JHAC01000013.1"/>
</dbReference>
<keyword evidence="2" id="KW-1185">Reference proteome</keyword>
<dbReference type="eggNOG" id="ENOG5033BX1">
    <property type="taxonomic scope" value="Bacteria"/>
</dbReference>
<evidence type="ECO:0000313" key="2">
    <source>
        <dbReference type="Proteomes" id="UP000020492"/>
    </source>
</evidence>
<reference evidence="1 2" key="1">
    <citation type="submission" date="2014-03" db="EMBL/GenBank/DDBJ databases">
        <title>Draft genome sequence of Deinococcus phoenicis 1P10ME.</title>
        <authorList>
            <person name="Stepanov V.G."/>
            <person name="Vaishampayan P."/>
            <person name="Venkateswaran K."/>
            <person name="Fox G.E."/>
        </authorList>
    </citation>
    <scope>NUCLEOTIDE SEQUENCE [LARGE SCALE GENOMIC DNA]</scope>
    <source>
        <strain evidence="1 2">1P10ME</strain>
    </source>
</reference>
<gene>
    <name evidence="1" type="ORF">DEIPH_ctg013orf0021</name>
</gene>
<dbReference type="STRING" id="1476583.DEIPH_ctg013orf0021"/>